<evidence type="ECO:0000256" key="1">
    <source>
        <dbReference type="ARBA" id="ARBA00022801"/>
    </source>
</evidence>
<dbReference type="AlphaFoldDB" id="A0A1L7XV45"/>
<dbReference type="Proteomes" id="UP000184330">
    <property type="component" value="Unassembled WGS sequence"/>
</dbReference>
<reference evidence="3 4" key="1">
    <citation type="submission" date="2016-03" db="EMBL/GenBank/DDBJ databases">
        <authorList>
            <person name="Ploux O."/>
        </authorList>
    </citation>
    <scope>NUCLEOTIDE SEQUENCE [LARGE SCALE GENOMIC DNA]</scope>
    <source>
        <strain evidence="3 4">UAMH 11012</strain>
    </source>
</reference>
<dbReference type="Gene3D" id="3.40.50.1820">
    <property type="entry name" value="alpha/beta hydrolase"/>
    <property type="match status" value="1"/>
</dbReference>
<keyword evidence="4" id="KW-1185">Reference proteome</keyword>
<accession>A0A1L7XV45</accession>
<sequence length="338" mass="37593">MADMKPYFSPEWLALEGKMGFRPRLKGSLEEILEAGKNQLHHKPPVNSPDAPVKFWKFSFSVQRVHSANTSPLRPDDQNITPDVKIRAYTPKQKPTSPMPVGVFGHGGGFCGGDLNSDDKTARYIAEHVPCIVVSIDYRLGPTFKYPTMLNDFETGFNWAYDNAEKLGGSPQKVFAFGCSAGGTLSCALARRLVEKGQQSKLAGIMNLAGGTMHPDNVPDWLKDQYKAIYENAVDVPIVDRHVMDIFNGKCAKGSDPDYTPALAKNLKYWPKLYSVACGLDPMRDDAIIMNSELRKAGVKTKIDVYPGLPHIFWVFDDLPSTKVFYQNVLEGIRFILS</sequence>
<dbReference type="GO" id="GO:0016787">
    <property type="term" value="F:hydrolase activity"/>
    <property type="evidence" value="ECO:0007669"/>
    <property type="project" value="UniProtKB-KW"/>
</dbReference>
<evidence type="ECO:0000313" key="4">
    <source>
        <dbReference type="Proteomes" id="UP000184330"/>
    </source>
</evidence>
<organism evidence="3 4">
    <name type="scientific">Phialocephala subalpina</name>
    <dbReference type="NCBI Taxonomy" id="576137"/>
    <lineage>
        <taxon>Eukaryota</taxon>
        <taxon>Fungi</taxon>
        <taxon>Dikarya</taxon>
        <taxon>Ascomycota</taxon>
        <taxon>Pezizomycotina</taxon>
        <taxon>Leotiomycetes</taxon>
        <taxon>Helotiales</taxon>
        <taxon>Mollisiaceae</taxon>
        <taxon>Phialocephala</taxon>
        <taxon>Phialocephala fortinii species complex</taxon>
    </lineage>
</organism>
<keyword evidence="1" id="KW-0378">Hydrolase</keyword>
<gene>
    <name evidence="3" type="ORF">PAC_18770</name>
</gene>
<dbReference type="PANTHER" id="PTHR48081:SF8">
    <property type="entry name" value="ALPHA_BETA HYDROLASE FOLD-3 DOMAIN-CONTAINING PROTEIN-RELATED"/>
    <property type="match status" value="1"/>
</dbReference>
<proteinExistence type="predicted"/>
<dbReference type="InterPro" id="IPR013094">
    <property type="entry name" value="AB_hydrolase_3"/>
</dbReference>
<protein>
    <submittedName>
        <fullName evidence="3">Related to Putative sterigmatocystin biosynthesis lipase/esterase STCI</fullName>
    </submittedName>
</protein>
<dbReference type="SUPFAM" id="SSF53474">
    <property type="entry name" value="alpha/beta-Hydrolases"/>
    <property type="match status" value="1"/>
</dbReference>
<dbReference type="Pfam" id="PF07859">
    <property type="entry name" value="Abhydrolase_3"/>
    <property type="match status" value="1"/>
</dbReference>
<dbReference type="OrthoDB" id="408631at2759"/>
<dbReference type="STRING" id="576137.A0A1L7XV45"/>
<evidence type="ECO:0000259" key="2">
    <source>
        <dbReference type="Pfam" id="PF07859"/>
    </source>
</evidence>
<name>A0A1L7XV45_9HELO</name>
<dbReference type="PANTHER" id="PTHR48081">
    <property type="entry name" value="AB HYDROLASE SUPERFAMILY PROTEIN C4A8.06C"/>
    <property type="match status" value="1"/>
</dbReference>
<dbReference type="InterPro" id="IPR029058">
    <property type="entry name" value="AB_hydrolase_fold"/>
</dbReference>
<evidence type="ECO:0000313" key="3">
    <source>
        <dbReference type="EMBL" id="CZR68869.1"/>
    </source>
</evidence>
<dbReference type="InterPro" id="IPR050300">
    <property type="entry name" value="GDXG_lipolytic_enzyme"/>
</dbReference>
<dbReference type="EMBL" id="FJOG01000061">
    <property type="protein sequence ID" value="CZR68869.1"/>
    <property type="molecule type" value="Genomic_DNA"/>
</dbReference>
<feature type="domain" description="Alpha/beta hydrolase fold-3" evidence="2">
    <location>
        <begin position="103"/>
        <end position="314"/>
    </location>
</feature>